<dbReference type="Proteomes" id="UP000192591">
    <property type="component" value="Unassembled WGS sequence"/>
</dbReference>
<name>A0A1V9A812_SACPI</name>
<feature type="domain" description="AB hydrolase-1" evidence="2">
    <location>
        <begin position="31"/>
        <end position="132"/>
    </location>
</feature>
<organism evidence="3 4">
    <name type="scientific">Saccharomonospora piscinae</name>
    <dbReference type="NCBI Taxonomy" id="687388"/>
    <lineage>
        <taxon>Bacteria</taxon>
        <taxon>Bacillati</taxon>
        <taxon>Actinomycetota</taxon>
        <taxon>Actinomycetes</taxon>
        <taxon>Pseudonocardiales</taxon>
        <taxon>Pseudonocardiaceae</taxon>
        <taxon>Saccharomonospora</taxon>
    </lineage>
</organism>
<dbReference type="SUPFAM" id="SSF53474">
    <property type="entry name" value="alpha/beta-Hydrolases"/>
    <property type="match status" value="1"/>
</dbReference>
<dbReference type="STRING" id="1962155.B1813_11580"/>
<reference evidence="3 4" key="1">
    <citation type="submission" date="2017-02" db="EMBL/GenBank/DDBJ databases">
        <title>Draft genome of Saccharomonospora sp. 154.</title>
        <authorList>
            <person name="Alonso-Carmona G.S."/>
            <person name="De La Haba R."/>
            <person name="Vera-Gargallo B."/>
            <person name="Sandoval-Trujillo A.H."/>
            <person name="Ramirez-Duran N."/>
            <person name="Ventosa A."/>
        </authorList>
    </citation>
    <scope>NUCLEOTIDE SEQUENCE [LARGE SCALE GENOMIC DNA]</scope>
    <source>
        <strain evidence="3 4">LRS4.154</strain>
    </source>
</reference>
<dbReference type="InterPro" id="IPR029058">
    <property type="entry name" value="AB_hydrolase_fold"/>
</dbReference>
<dbReference type="Pfam" id="PF00561">
    <property type="entry name" value="Abhydrolase_1"/>
    <property type="match status" value="1"/>
</dbReference>
<dbReference type="AlphaFoldDB" id="A0A1V9A812"/>
<dbReference type="GO" id="GO:0016787">
    <property type="term" value="F:hydrolase activity"/>
    <property type="evidence" value="ECO:0007669"/>
    <property type="project" value="UniProtKB-KW"/>
</dbReference>
<protein>
    <submittedName>
        <fullName evidence="3">Alpha/beta hydrolase</fullName>
    </submittedName>
</protein>
<dbReference type="InterPro" id="IPR000639">
    <property type="entry name" value="Epox_hydrolase-like"/>
</dbReference>
<evidence type="ECO:0000256" key="1">
    <source>
        <dbReference type="ARBA" id="ARBA00022801"/>
    </source>
</evidence>
<dbReference type="PANTHER" id="PTHR43329">
    <property type="entry name" value="EPOXIDE HYDROLASE"/>
    <property type="match status" value="1"/>
</dbReference>
<gene>
    <name evidence="3" type="ORF">B1813_11580</name>
</gene>
<dbReference type="InterPro" id="IPR000073">
    <property type="entry name" value="AB_hydrolase_1"/>
</dbReference>
<accession>A0A1V9A812</accession>
<evidence type="ECO:0000259" key="2">
    <source>
        <dbReference type="Pfam" id="PF00561"/>
    </source>
</evidence>
<dbReference type="Gene3D" id="3.40.50.1820">
    <property type="entry name" value="alpha/beta hydrolase"/>
    <property type="match status" value="1"/>
</dbReference>
<keyword evidence="4" id="KW-1185">Reference proteome</keyword>
<evidence type="ECO:0000313" key="4">
    <source>
        <dbReference type="Proteomes" id="UP000192591"/>
    </source>
</evidence>
<dbReference type="EMBL" id="MWIH01000005">
    <property type="protein sequence ID" value="OQO93223.1"/>
    <property type="molecule type" value="Genomic_DNA"/>
</dbReference>
<sequence length="285" mass="31978">MARSLHGGFSSHYATVNGVRLHYVAGGHGEPLILLHGWPQTWWEFSKVMPALARHYRVIAVDLRGGGASDKPEGGYDKKTMARDIAELIRALGYDSAHVAGHDIGSIVGYSLAANHPERLRKLAMLAVTHPDESYYEFRMLPKPEDPFHLWWFAFTQVRELPEQLVEGRSRFLIDWMLDNAMQNPAAVTDFDRRVYAQAYDSRDTIRGTNGWYQAFGQDIADMATYAPVSTPILGMADGFFYTSMSQTLPQVAKDVTLKEVTGAGHYFIEEKPDMVADELIGFFG</sequence>
<evidence type="ECO:0000313" key="3">
    <source>
        <dbReference type="EMBL" id="OQO93223.1"/>
    </source>
</evidence>
<proteinExistence type="predicted"/>
<keyword evidence="1 3" id="KW-0378">Hydrolase</keyword>
<dbReference type="PRINTS" id="PR00412">
    <property type="entry name" value="EPOXHYDRLASE"/>
</dbReference>
<dbReference type="PRINTS" id="PR00111">
    <property type="entry name" value="ABHYDROLASE"/>
</dbReference>
<comment type="caution">
    <text evidence="3">The sequence shown here is derived from an EMBL/GenBank/DDBJ whole genome shotgun (WGS) entry which is preliminary data.</text>
</comment>